<keyword evidence="2" id="KW-1185">Reference proteome</keyword>
<dbReference type="Proteomes" id="UP000322234">
    <property type="component" value="Unassembled WGS sequence"/>
</dbReference>
<dbReference type="AlphaFoldDB" id="A0A6B0SBZ2"/>
<evidence type="ECO:0000313" key="1">
    <source>
        <dbReference type="EMBL" id="MXQ97536.1"/>
    </source>
</evidence>
<dbReference type="EMBL" id="VBQZ03000194">
    <property type="protein sequence ID" value="MXQ97536.1"/>
    <property type="molecule type" value="Genomic_DNA"/>
</dbReference>
<protein>
    <submittedName>
        <fullName evidence="1">Uncharacterized protein</fullName>
    </submittedName>
</protein>
<accession>A0A6B0SBZ2</accession>
<reference evidence="1" key="1">
    <citation type="submission" date="2019-10" db="EMBL/GenBank/DDBJ databases">
        <title>The sequence and de novo assembly of the wild yak genome.</title>
        <authorList>
            <person name="Liu Y."/>
        </authorList>
    </citation>
    <scope>NUCLEOTIDE SEQUENCE [LARGE SCALE GENOMIC DNA]</scope>
    <source>
        <strain evidence="1">WY2019</strain>
    </source>
</reference>
<evidence type="ECO:0000313" key="2">
    <source>
        <dbReference type="Proteomes" id="UP000322234"/>
    </source>
</evidence>
<proteinExistence type="predicted"/>
<gene>
    <name evidence="1" type="ORF">E5288_WYG019196</name>
</gene>
<organism evidence="1 2">
    <name type="scientific">Bos mutus</name>
    <name type="common">wild yak</name>
    <dbReference type="NCBI Taxonomy" id="72004"/>
    <lineage>
        <taxon>Eukaryota</taxon>
        <taxon>Metazoa</taxon>
        <taxon>Chordata</taxon>
        <taxon>Craniata</taxon>
        <taxon>Vertebrata</taxon>
        <taxon>Euteleostomi</taxon>
        <taxon>Mammalia</taxon>
        <taxon>Eutheria</taxon>
        <taxon>Laurasiatheria</taxon>
        <taxon>Artiodactyla</taxon>
        <taxon>Ruminantia</taxon>
        <taxon>Pecora</taxon>
        <taxon>Bovidae</taxon>
        <taxon>Bovinae</taxon>
        <taxon>Bos</taxon>
    </lineage>
</organism>
<comment type="caution">
    <text evidence="1">The sequence shown here is derived from an EMBL/GenBank/DDBJ whole genome shotgun (WGS) entry which is preliminary data.</text>
</comment>
<name>A0A6B0SBZ2_9CETA</name>
<sequence length="81" mass="9693">MRKLYFHRAHKYKEYPEHHREGMEAVKGPPETVYISLLFLFEHKHLISTVKHKTSVVERKGSVKILNKIRTSIYLTEEMVQ</sequence>